<organism evidence="7 8">
    <name type="scientific">Diplodia corticola</name>
    <dbReference type="NCBI Taxonomy" id="236234"/>
    <lineage>
        <taxon>Eukaryota</taxon>
        <taxon>Fungi</taxon>
        <taxon>Dikarya</taxon>
        <taxon>Ascomycota</taxon>
        <taxon>Pezizomycotina</taxon>
        <taxon>Dothideomycetes</taxon>
        <taxon>Dothideomycetes incertae sedis</taxon>
        <taxon>Botryosphaeriales</taxon>
        <taxon>Botryosphaeriaceae</taxon>
        <taxon>Diplodia</taxon>
    </lineage>
</organism>
<feature type="domain" description="Nucleoside phosphorylase" evidence="4">
    <location>
        <begin position="37"/>
        <end position="136"/>
    </location>
</feature>
<dbReference type="Gene3D" id="3.40.50.1580">
    <property type="entry name" value="Nucleoside phosphorylase domain"/>
    <property type="match status" value="1"/>
</dbReference>
<evidence type="ECO:0000313" key="7">
    <source>
        <dbReference type="EMBL" id="OJD34109.1"/>
    </source>
</evidence>
<dbReference type="InterPro" id="IPR053137">
    <property type="entry name" value="NLR-like"/>
</dbReference>
<dbReference type="SUPFAM" id="SSF53167">
    <property type="entry name" value="Purine and uridine phosphorylases"/>
    <property type="match status" value="1"/>
</dbReference>
<evidence type="ECO:0000256" key="2">
    <source>
        <dbReference type="PROSITE-ProRule" id="PRU00023"/>
    </source>
</evidence>
<feature type="repeat" description="ANK" evidence="2">
    <location>
        <begin position="894"/>
        <end position="926"/>
    </location>
</feature>
<dbReference type="Gene3D" id="1.25.40.20">
    <property type="entry name" value="Ankyrin repeat-containing domain"/>
    <property type="match status" value="2"/>
</dbReference>
<feature type="domain" description="Nephrocystin 3-like N-terminal" evidence="6">
    <location>
        <begin position="406"/>
        <end position="571"/>
    </location>
</feature>
<evidence type="ECO:0000259" key="4">
    <source>
        <dbReference type="Pfam" id="PF01048"/>
    </source>
</evidence>
<feature type="repeat" description="ANK" evidence="2">
    <location>
        <begin position="1105"/>
        <end position="1127"/>
    </location>
</feature>
<accession>A0A1J9S3A3</accession>
<feature type="domain" description="GPI inositol-deacylase winged helix" evidence="5">
    <location>
        <begin position="687"/>
        <end position="768"/>
    </location>
</feature>
<dbReference type="GO" id="GO:0009116">
    <property type="term" value="P:nucleoside metabolic process"/>
    <property type="evidence" value="ECO:0007669"/>
    <property type="project" value="InterPro"/>
</dbReference>
<dbReference type="InterPro" id="IPR035994">
    <property type="entry name" value="Nucleoside_phosphorylase_sf"/>
</dbReference>
<protein>
    <submittedName>
        <fullName evidence="7">Uncharacterized protein</fullName>
    </submittedName>
</protein>
<dbReference type="Gene3D" id="3.40.50.300">
    <property type="entry name" value="P-loop containing nucleotide triphosphate hydrolases"/>
    <property type="match status" value="1"/>
</dbReference>
<evidence type="ECO:0000259" key="5">
    <source>
        <dbReference type="Pfam" id="PF22939"/>
    </source>
</evidence>
<dbReference type="Pfam" id="PF01048">
    <property type="entry name" value="PNP_UDP_1"/>
    <property type="match status" value="1"/>
</dbReference>
<proteinExistence type="predicted"/>
<dbReference type="GeneID" id="31013609"/>
<dbReference type="InterPro" id="IPR027417">
    <property type="entry name" value="P-loop_NTPase"/>
</dbReference>
<dbReference type="EMBL" id="MNUE01000025">
    <property type="protein sequence ID" value="OJD34109.1"/>
    <property type="molecule type" value="Genomic_DNA"/>
</dbReference>
<feature type="repeat" description="ANK" evidence="2">
    <location>
        <begin position="927"/>
        <end position="951"/>
    </location>
</feature>
<dbReference type="PANTHER" id="PTHR46082:SF11">
    <property type="entry name" value="AAA+ ATPASE DOMAIN-CONTAINING PROTEIN-RELATED"/>
    <property type="match status" value="1"/>
</dbReference>
<evidence type="ECO:0000256" key="1">
    <source>
        <dbReference type="ARBA" id="ARBA00022737"/>
    </source>
</evidence>
<gene>
    <name evidence="7" type="ORF">BKCO1_2500095</name>
</gene>
<name>A0A1J9S3A3_9PEZI</name>
<dbReference type="PROSITE" id="PS50297">
    <property type="entry name" value="ANK_REP_REGION"/>
    <property type="match status" value="4"/>
</dbReference>
<dbReference type="InterPro" id="IPR036770">
    <property type="entry name" value="Ankyrin_rpt-contain_sf"/>
</dbReference>
<reference evidence="7 8" key="1">
    <citation type="submission" date="2016-10" db="EMBL/GenBank/DDBJ databases">
        <title>Proteomics and genomics reveal pathogen-plant mechanisms compatible with a hemibiotrophic lifestyle of Diplodia corticola.</title>
        <authorList>
            <person name="Fernandes I."/>
            <person name="De Jonge R."/>
            <person name="Van De Peer Y."/>
            <person name="Devreese B."/>
            <person name="Alves A."/>
            <person name="Esteves A.C."/>
        </authorList>
    </citation>
    <scope>NUCLEOTIDE SEQUENCE [LARGE SCALE GENOMIC DNA]</scope>
    <source>
        <strain evidence="7 8">CBS 112549</strain>
    </source>
</reference>
<dbReference type="STRING" id="236234.A0A1J9S3A3"/>
<dbReference type="Pfam" id="PF22939">
    <property type="entry name" value="WHD_GPIID"/>
    <property type="match status" value="1"/>
</dbReference>
<evidence type="ECO:0000259" key="6">
    <source>
        <dbReference type="Pfam" id="PF24883"/>
    </source>
</evidence>
<dbReference type="GO" id="GO:0003824">
    <property type="term" value="F:catalytic activity"/>
    <property type="evidence" value="ECO:0007669"/>
    <property type="project" value="InterPro"/>
</dbReference>
<dbReference type="OrthoDB" id="1577640at2759"/>
<dbReference type="Pfam" id="PF12796">
    <property type="entry name" value="Ank_2"/>
    <property type="match status" value="2"/>
</dbReference>
<dbReference type="AlphaFoldDB" id="A0A1J9S3A3"/>
<comment type="caution">
    <text evidence="7">The sequence shown here is derived from an EMBL/GenBank/DDBJ whole genome shotgun (WGS) entry which is preliminary data.</text>
</comment>
<dbReference type="SUPFAM" id="SSF52540">
    <property type="entry name" value="P-loop containing nucleoside triphosphate hydrolases"/>
    <property type="match status" value="1"/>
</dbReference>
<dbReference type="InterPro" id="IPR002110">
    <property type="entry name" value="Ankyrin_rpt"/>
</dbReference>
<evidence type="ECO:0000313" key="8">
    <source>
        <dbReference type="Proteomes" id="UP000183809"/>
    </source>
</evidence>
<dbReference type="Pfam" id="PF24883">
    <property type="entry name" value="NPHP3_N"/>
    <property type="match status" value="1"/>
</dbReference>
<dbReference type="InterPro" id="IPR000845">
    <property type="entry name" value="Nucleoside_phosphorylase_d"/>
</dbReference>
<dbReference type="Pfam" id="PF00023">
    <property type="entry name" value="Ank"/>
    <property type="match status" value="1"/>
</dbReference>
<dbReference type="InterPro" id="IPR056884">
    <property type="entry name" value="NPHP3-like_N"/>
</dbReference>
<sequence>MTSQDMQPTLTHNDYTVGWLCALSKEQTAATAMLDCRHGDVPNPTKDGNTYTLGSVGKHNVVIACLGKGRYGTNPAATMATWLIGTFPSVKFGLLVGIGGGIPPKVRLGDVVVSVPVAQYPGVVQWDFGKAEDGGHFKRIGALNNPPTALLTALGKLETEHEMKGSNILYHLNEMETRWSNMASKYVWSDSLEDPLNVPTSFDHAERRWWAILLWLWKALLETVMLPFGIFAPSRADRQSDRTPSTPCNPSVGGKQNKPHEPHIHHGLIASGNRVIKDANLRDTLNANLDDHLLCIEMEAAGLMNDFPCIVIRGICDYADSHKTKLWQEYAAAVAAAFAKELLLVVPVQEVEVMANLKRAEAQVDEIHQHMKASLLCKERKAIMDWLTPVDYTPQQRGLSRSRQAGTCQWFLESPEFNRWLKHSGETMFCEGFPGVGKTFLTSAVVDYLQKLHPRSQDIGVAFIYCDFAKRDQQRPVDILGSLIKQLIQQHRVPDKLQDFYEENKETPASLHSCHDRDDFLELLQQVIFINYAGVFLVIDALDESHHAPDLIQTILALQKKTGANIFATSRPEQGFKKQFPISLSLEIRANGEDVRKYIRERIVSFDLFSDANQESSGERKKELKAKIEERIIEAVDGIFLLARFHLDSLAEKTTLNHLFNELRALCKGPHAYDHAYGKTIKRIRNQGTDRRDLAKRVLSLLTCAMRPLTTEQLRHALGIVVGSSVLDEDDFPSTNMIVSVCRGLVTVEEKSGVLRFLHYTTLEYMQTNLGCLSSLGDSMSSEGPTIAPAESNSRTRIEIHRFIAMICITYISLNVFDAGPCGTDDKFEERLASYCLYPYASECWGHHTREALASDRGILRFLESDEKATAASQAMMAMKQYQGRPGYSQKYPGGMTGIHLAAYFGLEDAVRKLIERGHNPDLRDGYGRTPLILAADKGHDAVAKVLLETGRVDVNHRDDAGRFWNTWSQQTLDWIFSYYTGRRLLERIAQGNYDEIATFLAKCGYDGNRVNDLIRSLGETHDILGKLEKIYHWQHSSSDLNLENRAARKFDRLIDGQNTSQRGSDDDVCGATALWYAARKGHEATILNILTEQTIEPDRKDLMYGSTPLWIASRNGHERIVKLLLKQKGVSPDCPDSCGRHTPLSAAASKGHESVASSLLAIDGVDSDFIDHLGRTPLMRAAAHGHTAVVEQLLARG</sequence>
<dbReference type="Proteomes" id="UP000183809">
    <property type="component" value="Unassembled WGS sequence"/>
</dbReference>
<keyword evidence="2" id="KW-0040">ANK repeat</keyword>
<dbReference type="InterPro" id="IPR054471">
    <property type="entry name" value="GPIID_WHD"/>
</dbReference>
<keyword evidence="8" id="KW-1185">Reference proteome</keyword>
<dbReference type="PANTHER" id="PTHR46082">
    <property type="entry name" value="ATP/GTP-BINDING PROTEIN-RELATED"/>
    <property type="match status" value="1"/>
</dbReference>
<dbReference type="SUPFAM" id="SSF48403">
    <property type="entry name" value="Ankyrin repeat"/>
    <property type="match status" value="1"/>
</dbReference>
<dbReference type="RefSeq" id="XP_020130369.1">
    <property type="nucleotide sequence ID" value="XM_020273349.1"/>
</dbReference>
<dbReference type="PROSITE" id="PS50088">
    <property type="entry name" value="ANK_REPEAT"/>
    <property type="match status" value="4"/>
</dbReference>
<dbReference type="SMART" id="SM00248">
    <property type="entry name" value="ANK"/>
    <property type="match status" value="6"/>
</dbReference>
<evidence type="ECO:0000256" key="3">
    <source>
        <dbReference type="SAM" id="MobiDB-lite"/>
    </source>
</evidence>
<feature type="region of interest" description="Disordered" evidence="3">
    <location>
        <begin position="236"/>
        <end position="264"/>
    </location>
</feature>
<feature type="repeat" description="ANK" evidence="2">
    <location>
        <begin position="1174"/>
        <end position="1198"/>
    </location>
</feature>
<keyword evidence="1" id="KW-0677">Repeat</keyword>